<dbReference type="GeneID" id="48887267"/>
<dbReference type="Pfam" id="PF01832">
    <property type="entry name" value="Glucosaminidase"/>
    <property type="match status" value="1"/>
</dbReference>
<dbReference type="EMBL" id="PYZI01000006">
    <property type="protein sequence ID" value="PTF14004.1"/>
    <property type="molecule type" value="Genomic_DNA"/>
</dbReference>
<dbReference type="EMBL" id="PYZH01000001">
    <property type="protein sequence ID" value="PTF16863.1"/>
    <property type="molecule type" value="Genomic_DNA"/>
</dbReference>
<feature type="transmembrane region" description="Helical" evidence="2">
    <location>
        <begin position="7"/>
        <end position="27"/>
    </location>
</feature>
<reference evidence="5" key="3">
    <citation type="submission" date="2018-03" db="EMBL/GenBank/DDBJ databases">
        <authorList>
            <person name="Keele B.F."/>
        </authorList>
    </citation>
    <scope>NUCLEOTIDE SEQUENCE</scope>
    <source>
        <strain evidence="5">SNUC 4143</strain>
    </source>
</reference>
<keyword evidence="2" id="KW-0812">Transmembrane</keyword>
<evidence type="ECO:0000256" key="1">
    <source>
        <dbReference type="ARBA" id="ARBA00006088"/>
    </source>
</evidence>
<dbReference type="Gene3D" id="1.10.530.10">
    <property type="match status" value="1"/>
</dbReference>
<evidence type="ECO:0000313" key="7">
    <source>
        <dbReference type="Proteomes" id="UP000243350"/>
    </source>
</evidence>
<evidence type="ECO:0000313" key="6">
    <source>
        <dbReference type="Proteomes" id="UP000242088"/>
    </source>
</evidence>
<sequence length="259" mass="29916">MKKKFNLRLSITILIILLAILIVLLVINQTNILREDRHFTFQEAFQKQTQPSVLNTVDKNGKFVNAQESEVEQAMKITHKDNALKYMDISQKVPMSKSEVKTMLKGQGILEDQANAFIKAQDKYDVNIIYLISHARVETANGSSELAKGIKDDGKRYYNFFGVGAFDENAVHTGKSYAKEQAWTSPYKAILGGAKFVRTQYFDNEQITLYQMRWNPQQPGEHQYASDVTWADNVARYMKVYYEQFGIKKDHIRKNYYVS</sequence>
<keyword evidence="2" id="KW-0472">Membrane</keyword>
<evidence type="ECO:0000313" key="4">
    <source>
        <dbReference type="EMBL" id="PTF14004.1"/>
    </source>
</evidence>
<gene>
    <name evidence="4" type="ORF">BUY47_06495</name>
    <name evidence="5" type="ORF">BUY48_00275</name>
</gene>
<feature type="domain" description="Mannosyl-glycoprotein endo-beta-N-acetylglucosamidase-like" evidence="3">
    <location>
        <begin position="102"/>
        <end position="250"/>
    </location>
</feature>
<evidence type="ECO:0000259" key="3">
    <source>
        <dbReference type="SMART" id="SM00047"/>
    </source>
</evidence>
<dbReference type="RefSeq" id="WP_103165814.1">
    <property type="nucleotide sequence ID" value="NZ_JAHCOY010000002.1"/>
</dbReference>
<dbReference type="Proteomes" id="UP000243350">
    <property type="component" value="Unassembled WGS sequence"/>
</dbReference>
<reference evidence="4" key="2">
    <citation type="submission" date="2018-03" db="EMBL/GenBank/DDBJ databases">
        <authorList>
            <person name="Naushad S."/>
        </authorList>
    </citation>
    <scope>NUCLEOTIDE SEQUENCE</scope>
    <source>
        <strain evidence="4">SNUC 1409</strain>
    </source>
</reference>
<evidence type="ECO:0000313" key="5">
    <source>
        <dbReference type="EMBL" id="PTF16863.1"/>
    </source>
</evidence>
<keyword evidence="6" id="KW-1185">Reference proteome</keyword>
<dbReference type="Proteomes" id="UP000242088">
    <property type="component" value="Unassembled WGS sequence"/>
</dbReference>
<dbReference type="OrthoDB" id="9816557at2"/>
<dbReference type="InterPro" id="IPR002901">
    <property type="entry name" value="MGlyc_endo_b_GlcNAc-like_dom"/>
</dbReference>
<dbReference type="SMART" id="SM00047">
    <property type="entry name" value="LYZ2"/>
    <property type="match status" value="1"/>
</dbReference>
<proteinExistence type="inferred from homology"/>
<reference evidence="6 7" key="1">
    <citation type="journal article" date="2016" name="Front. Microbiol.">
        <title>Comprehensive Phylogenetic Analysis of Bovine Non-aureus Staphylococci Species Based on Whole-Genome Sequencing.</title>
        <authorList>
            <person name="Naushad S."/>
            <person name="Barkema H.W."/>
            <person name="Luby C."/>
            <person name="Condas L.A."/>
            <person name="Nobrega D.B."/>
            <person name="Carson D.A."/>
            <person name="De Buck J."/>
        </authorList>
    </citation>
    <scope>NUCLEOTIDE SEQUENCE [LARGE SCALE GENOMIC DNA]</scope>
    <source>
        <strain evidence="4 6">SNUC 1409</strain>
        <strain evidence="5 7">SNUC 4143</strain>
    </source>
</reference>
<evidence type="ECO:0000256" key="2">
    <source>
        <dbReference type="SAM" id="Phobius"/>
    </source>
</evidence>
<accession>A0A2K4DTN4</accession>
<keyword evidence="2" id="KW-1133">Transmembrane helix</keyword>
<dbReference type="GO" id="GO:0004040">
    <property type="term" value="F:amidase activity"/>
    <property type="evidence" value="ECO:0007669"/>
    <property type="project" value="InterPro"/>
</dbReference>
<name>A0A2K4DTN4_9STAP</name>
<organism evidence="5 7">
    <name type="scientific">Staphylococcus devriesei</name>
    <dbReference type="NCBI Taxonomy" id="586733"/>
    <lineage>
        <taxon>Bacteria</taxon>
        <taxon>Bacillati</taxon>
        <taxon>Bacillota</taxon>
        <taxon>Bacilli</taxon>
        <taxon>Bacillales</taxon>
        <taxon>Staphylococcaceae</taxon>
        <taxon>Staphylococcus</taxon>
    </lineage>
</organism>
<protein>
    <submittedName>
        <fullName evidence="5">Autolysin</fullName>
    </submittedName>
</protein>
<dbReference type="AlphaFoldDB" id="A0A2K4DTN4"/>
<comment type="caution">
    <text evidence="5">The sequence shown here is derived from an EMBL/GenBank/DDBJ whole genome shotgun (WGS) entry which is preliminary data.</text>
</comment>
<comment type="similarity">
    <text evidence="1">In the N-terminal section; belongs to the N-acetylmuramoyl-L-alanine amidase 2 family.</text>
</comment>